<keyword evidence="2" id="KW-1133">Transmembrane helix</keyword>
<dbReference type="PANTHER" id="PTHR37577">
    <property type="entry name" value="INTEGRAL MEMBRANE PROTEIN"/>
    <property type="match status" value="1"/>
</dbReference>
<dbReference type="STRING" id="86049.A0A1C1CZ08"/>
<feature type="transmembrane region" description="Helical" evidence="2">
    <location>
        <begin position="652"/>
        <end position="674"/>
    </location>
</feature>
<dbReference type="PANTHER" id="PTHR37577:SF1">
    <property type="entry name" value="INTEGRAL MEMBRANE PROTEIN"/>
    <property type="match status" value="1"/>
</dbReference>
<organism evidence="3 4">
    <name type="scientific">Cladophialophora carrionii</name>
    <dbReference type="NCBI Taxonomy" id="86049"/>
    <lineage>
        <taxon>Eukaryota</taxon>
        <taxon>Fungi</taxon>
        <taxon>Dikarya</taxon>
        <taxon>Ascomycota</taxon>
        <taxon>Pezizomycotina</taxon>
        <taxon>Eurotiomycetes</taxon>
        <taxon>Chaetothyriomycetidae</taxon>
        <taxon>Chaetothyriales</taxon>
        <taxon>Herpotrichiellaceae</taxon>
        <taxon>Cladophialophora</taxon>
    </lineage>
</organism>
<evidence type="ECO:0000256" key="2">
    <source>
        <dbReference type="SAM" id="Phobius"/>
    </source>
</evidence>
<feature type="region of interest" description="Disordered" evidence="1">
    <location>
        <begin position="509"/>
        <end position="534"/>
    </location>
</feature>
<feature type="region of interest" description="Disordered" evidence="1">
    <location>
        <begin position="425"/>
        <end position="493"/>
    </location>
</feature>
<gene>
    <name evidence="3" type="ORF">CLCR_09682</name>
</gene>
<evidence type="ECO:0000313" key="4">
    <source>
        <dbReference type="Proteomes" id="UP000094526"/>
    </source>
</evidence>
<feature type="transmembrane region" description="Helical" evidence="2">
    <location>
        <begin position="249"/>
        <end position="268"/>
    </location>
</feature>
<evidence type="ECO:0000256" key="1">
    <source>
        <dbReference type="SAM" id="MobiDB-lite"/>
    </source>
</evidence>
<dbReference type="VEuPathDB" id="FungiDB:CLCR_09682"/>
<dbReference type="EMBL" id="LGRB01000008">
    <property type="protein sequence ID" value="OCT53742.1"/>
    <property type="molecule type" value="Genomic_DNA"/>
</dbReference>
<feature type="compositionally biased region" description="Basic residues" evidence="1">
    <location>
        <begin position="562"/>
        <end position="571"/>
    </location>
</feature>
<feature type="compositionally biased region" description="Polar residues" evidence="1">
    <location>
        <begin position="425"/>
        <end position="442"/>
    </location>
</feature>
<protein>
    <submittedName>
        <fullName evidence="3">Uncharacterized protein</fullName>
    </submittedName>
</protein>
<comment type="caution">
    <text evidence="3">The sequence shown here is derived from an EMBL/GenBank/DDBJ whole genome shotgun (WGS) entry which is preliminary data.</text>
</comment>
<reference evidence="4" key="1">
    <citation type="submission" date="2015-07" db="EMBL/GenBank/DDBJ databases">
        <authorList>
            <person name="Teixeira M.M."/>
            <person name="Souza R.C."/>
            <person name="Almeida L.G."/>
            <person name="Vicente V.A."/>
            <person name="de Hoog S."/>
            <person name="Bocca A.L."/>
            <person name="de Almeida S.R."/>
            <person name="Vasconcelos A.T."/>
            <person name="Felipe M.S."/>
        </authorList>
    </citation>
    <scope>NUCLEOTIDE SEQUENCE [LARGE SCALE GENOMIC DNA]</scope>
    <source>
        <strain evidence="4">KSF</strain>
    </source>
</reference>
<feature type="transmembrane region" description="Helical" evidence="2">
    <location>
        <begin position="34"/>
        <end position="59"/>
    </location>
</feature>
<evidence type="ECO:0000313" key="3">
    <source>
        <dbReference type="EMBL" id="OCT53742.1"/>
    </source>
</evidence>
<dbReference type="Proteomes" id="UP000094526">
    <property type="component" value="Unassembled WGS sequence"/>
</dbReference>
<keyword evidence="4" id="KW-1185">Reference proteome</keyword>
<name>A0A1C1CZ08_9EURO</name>
<feature type="transmembrane region" description="Helical" evidence="2">
    <location>
        <begin position="384"/>
        <end position="404"/>
    </location>
</feature>
<feature type="region of interest" description="Disordered" evidence="1">
    <location>
        <begin position="551"/>
        <end position="606"/>
    </location>
</feature>
<keyword evidence="2" id="KW-0812">Transmembrane</keyword>
<feature type="transmembrane region" description="Helical" evidence="2">
    <location>
        <begin position="133"/>
        <end position="157"/>
    </location>
</feature>
<dbReference type="InterPro" id="IPR053018">
    <property type="entry name" value="Elsinochrome_Biosynth-Asso"/>
</dbReference>
<feature type="transmembrane region" description="Helical" evidence="2">
    <location>
        <begin position="169"/>
        <end position="189"/>
    </location>
</feature>
<feature type="transmembrane region" description="Helical" evidence="2">
    <location>
        <begin position="201"/>
        <end position="224"/>
    </location>
</feature>
<dbReference type="OrthoDB" id="4540880at2759"/>
<sequence>MSACGSLPVCKQNCSLATQWQLANDGQIEADADIVGAGIIVSFIVTAHATFIVVVLGYLTYSFEDVCTNQADIKVVECTRWFLRRAYVPLRYLGSKLLSRSACDERDREAGRDLPEKEDDPVRRYRIEAFRDFMLALSDQQLVTGLAMLVAGFGHWSEISIYSANVVSGLAYFSTSVHMGTLDYLITYLRGHGIVKGCRVFAMMCTLLLLLFILGMQLSSTWWVDDQRSNLFVICAFWDFSMGWNTHDGAALVLARLYVMVILIWQHYERIDMLYSRWGRLPQGEDLMTKKRLVKYGIEDFDYREKLYKQRAREEIITPPTWRRTIVTWTLVESFAFHEIYGSRAWEIASLLYANVYGAILIFLLREDHQGTVGPFNTMGFGQIVPVFLLALLIFALVESVYGYTDAVKEIAEQEGAGQNEVASTISLTPTEGQSPIQSTGSEPMEKTDDELNPEESLFGIPSRTRSPSISLHDVQGNEQYTAQRDMASRKTTGLAKWEVTKGILKPAAAPRQKVLGPSNEHKQHGNQARSDSPLTLQGIIRTYSSGVEVPARSKPSVNTLHRARQTRARPRREYSTSSPKQWNPLITHADLPSLPPATYRSPTRIDTEGSIGIPASLSEHLWNAVQDDPSSLLAHIIVEKMVEVPAVRRTMMVYAVFNIVLQALFACASHLIMGPEPFLELAFVVGAMETRHLVELGARLRRIAQQGHGYGMQPESE</sequence>
<keyword evidence="2" id="KW-0472">Membrane</keyword>
<proteinExistence type="predicted"/>
<accession>A0A1C1CZ08</accession>
<dbReference type="AlphaFoldDB" id="A0A1C1CZ08"/>
<feature type="transmembrane region" description="Helical" evidence="2">
    <location>
        <begin position="345"/>
        <end position="364"/>
    </location>
</feature>